<dbReference type="eggNOG" id="KOG4507">
    <property type="taxonomic scope" value="Eukaryota"/>
</dbReference>
<feature type="non-terminal residue" evidence="1">
    <location>
        <position position="65"/>
    </location>
</feature>
<evidence type="ECO:0000313" key="1">
    <source>
        <dbReference type="EMBL" id="KRY06029.1"/>
    </source>
</evidence>
<feature type="non-terminal residue" evidence="1">
    <location>
        <position position="1"/>
    </location>
</feature>
<organism evidence="1 2">
    <name type="scientific">Trichinella spiralis</name>
    <name type="common">Trichina worm</name>
    <dbReference type="NCBI Taxonomy" id="6334"/>
    <lineage>
        <taxon>Eukaryota</taxon>
        <taxon>Metazoa</taxon>
        <taxon>Ecdysozoa</taxon>
        <taxon>Nematoda</taxon>
        <taxon>Enoplea</taxon>
        <taxon>Dorylaimia</taxon>
        <taxon>Trichinellida</taxon>
        <taxon>Trichinellidae</taxon>
        <taxon>Trichinella</taxon>
    </lineage>
</organism>
<gene>
    <name evidence="1" type="primary">TTC17</name>
    <name evidence="1" type="ORF">T01_5374</name>
</gene>
<proteinExistence type="predicted"/>
<dbReference type="EMBL" id="JYDH01003318">
    <property type="protein sequence ID" value="KRY06029.1"/>
    <property type="molecule type" value="Genomic_DNA"/>
</dbReference>
<dbReference type="InterPro" id="IPR052630">
    <property type="entry name" value="TTC17"/>
</dbReference>
<dbReference type="AlphaFoldDB" id="A0A0V0Z0V7"/>
<accession>A0A0V0Z0V7</accession>
<dbReference type="GO" id="GO:0005737">
    <property type="term" value="C:cytoplasm"/>
    <property type="evidence" value="ECO:0007669"/>
    <property type="project" value="TreeGrafter"/>
</dbReference>
<sequence length="65" mass="7206">LSLIPNRAESLQMVATRIAHAMQNPSNDIWLCSLVASVYWRTIGNSSMAIDCLRHSIAYAPTSMK</sequence>
<dbReference type="GO" id="GO:0030041">
    <property type="term" value="P:actin filament polymerization"/>
    <property type="evidence" value="ECO:0007669"/>
    <property type="project" value="TreeGrafter"/>
</dbReference>
<dbReference type="GO" id="GO:0015629">
    <property type="term" value="C:actin cytoskeleton"/>
    <property type="evidence" value="ECO:0007669"/>
    <property type="project" value="TreeGrafter"/>
</dbReference>
<dbReference type="PANTHER" id="PTHR16091">
    <property type="entry name" value="TTC17 PROTEIN"/>
    <property type="match status" value="1"/>
</dbReference>
<protein>
    <submittedName>
        <fullName evidence="1">Tetratricopeptide repeat protein 17</fullName>
    </submittedName>
</protein>
<keyword evidence="2" id="KW-1185">Reference proteome</keyword>
<dbReference type="InParanoid" id="A0A0V0Z0V7"/>
<evidence type="ECO:0000313" key="2">
    <source>
        <dbReference type="Proteomes" id="UP000054776"/>
    </source>
</evidence>
<dbReference type="Proteomes" id="UP000054776">
    <property type="component" value="Unassembled WGS sequence"/>
</dbReference>
<reference evidence="1 2" key="1">
    <citation type="submission" date="2015-01" db="EMBL/GenBank/DDBJ databases">
        <title>Evolution of Trichinella species and genotypes.</title>
        <authorList>
            <person name="Korhonen P.K."/>
            <person name="Edoardo P."/>
            <person name="Giuseppe L.R."/>
            <person name="Gasser R.B."/>
        </authorList>
    </citation>
    <scope>NUCLEOTIDE SEQUENCE [LARGE SCALE GENOMIC DNA]</scope>
    <source>
        <strain evidence="1">ISS3</strain>
    </source>
</reference>
<name>A0A0V0Z0V7_TRISP</name>
<dbReference type="PANTHER" id="PTHR16091:SF1">
    <property type="entry name" value="TETRATRICOPEPTIDE REPEAT PROTEIN 17"/>
    <property type="match status" value="1"/>
</dbReference>
<dbReference type="OrthoDB" id="2115703at2759"/>
<comment type="caution">
    <text evidence="1">The sequence shown here is derived from an EMBL/GenBank/DDBJ whole genome shotgun (WGS) entry which is preliminary data.</text>
</comment>